<dbReference type="AlphaFoldDB" id="A0A1H6W3G8"/>
<accession>A0A2H4Q1I3</accession>
<dbReference type="RefSeq" id="WP_089673083.1">
    <property type="nucleotide sequence ID" value="NZ_CP024845.1"/>
</dbReference>
<dbReference type="KEGG" id="hae:halTADL_1468"/>
<dbReference type="OrthoDB" id="315046at2157"/>
<reference evidence="1 2" key="1">
    <citation type="submission" date="2016-10" db="EMBL/GenBank/DDBJ databases">
        <authorList>
            <person name="de Groot N.N."/>
        </authorList>
    </citation>
    <scope>NUCLEOTIDE SEQUENCE [LARGE SCALE GENOMIC DNA]</scope>
    <source>
        <strain evidence="1 2">DSM 22187</strain>
    </source>
</reference>
<organism evidence="1 2">
    <name type="scientific">Halohasta litchfieldiae</name>
    <dbReference type="NCBI Taxonomy" id="1073996"/>
    <lineage>
        <taxon>Archaea</taxon>
        <taxon>Methanobacteriati</taxon>
        <taxon>Methanobacteriota</taxon>
        <taxon>Stenosarchaea group</taxon>
        <taxon>Halobacteria</taxon>
        <taxon>Halobacteriales</taxon>
        <taxon>Haloferacaceae</taxon>
        <taxon>Halohasta</taxon>
    </lineage>
</organism>
<dbReference type="EMBL" id="FNYR01000019">
    <property type="protein sequence ID" value="SEJ07360.1"/>
    <property type="molecule type" value="Genomic_DNA"/>
</dbReference>
<gene>
    <name evidence="1" type="ORF">SAMN05444271_11946</name>
</gene>
<keyword evidence="2" id="KW-1185">Reference proteome</keyword>
<accession>A0A1H6W3G8</accession>
<dbReference type="Proteomes" id="UP000198888">
    <property type="component" value="Unassembled WGS sequence"/>
</dbReference>
<evidence type="ECO:0000313" key="1">
    <source>
        <dbReference type="EMBL" id="SEJ07360.1"/>
    </source>
</evidence>
<dbReference type="GeneID" id="35002274"/>
<name>A0A1H6W3G8_9EURY</name>
<sequence>MSDGFDPTETYDGRIMVHLLRDSQDNEEIPCSSFREAIEVVKKKRHLATVAKIVDRDDDVVFSSIDVDIETWERVWKSEKRSLSVTVEEYDCPYDSISCFADDLCVQCKMDKLQDSPRFSN</sequence>
<protein>
    <submittedName>
        <fullName evidence="1">Uncharacterized protein</fullName>
    </submittedName>
</protein>
<proteinExistence type="predicted"/>
<evidence type="ECO:0000313" key="2">
    <source>
        <dbReference type="Proteomes" id="UP000198888"/>
    </source>
</evidence>